<dbReference type="Proteomes" id="UP000216133">
    <property type="component" value="Unassembled WGS sequence"/>
</dbReference>
<proteinExistence type="predicted"/>
<sequence length="214" mass="23755">MLLKKRRLTIFLVVSAVLFFTTACGNEDASGVDDNNGPQDGSPNDVLPLSDAFVEYPVWVGSRGEELSRDTPINTIVLFEDGAVKYYDYRDSGDLTMEDIVDMTDEEIVKHAQGSAEEIDLGQYSLDVVLDESGNNPEMEQVITQSEDVDIEFSNESISMEFFGTHFSGMKMKRFPVDGSDRFGTFLTRTNDSLASFTLDDPGNDKEKVTVEGK</sequence>
<evidence type="ECO:0000313" key="3">
    <source>
        <dbReference type="Proteomes" id="UP000216133"/>
    </source>
</evidence>
<feature type="signal peptide" evidence="1">
    <location>
        <begin position="1"/>
        <end position="25"/>
    </location>
</feature>
<protein>
    <recommendedName>
        <fullName evidence="4">Lipoprotein</fullName>
    </recommendedName>
</protein>
<evidence type="ECO:0000256" key="1">
    <source>
        <dbReference type="SAM" id="SignalP"/>
    </source>
</evidence>
<name>A0A268S461_SHOCL</name>
<evidence type="ECO:0000313" key="2">
    <source>
        <dbReference type="EMBL" id="PAF27338.1"/>
    </source>
</evidence>
<dbReference type="EMBL" id="NPBS01000016">
    <property type="protein sequence ID" value="PAF27338.1"/>
    <property type="molecule type" value="Genomic_DNA"/>
</dbReference>
<evidence type="ECO:0008006" key="4">
    <source>
        <dbReference type="Google" id="ProtNLM"/>
    </source>
</evidence>
<gene>
    <name evidence="2" type="ORF">CHH61_03705</name>
</gene>
<accession>A0A268S461</accession>
<dbReference type="AlphaFoldDB" id="A0A268S461"/>
<dbReference type="PROSITE" id="PS51257">
    <property type="entry name" value="PROKAR_LIPOPROTEIN"/>
    <property type="match status" value="1"/>
</dbReference>
<feature type="chain" id="PRO_5013057567" description="Lipoprotein" evidence="1">
    <location>
        <begin position="26"/>
        <end position="214"/>
    </location>
</feature>
<organism evidence="2 3">
    <name type="scientific">Shouchella clausii</name>
    <name type="common">Alkalihalobacillus clausii</name>
    <dbReference type="NCBI Taxonomy" id="79880"/>
    <lineage>
        <taxon>Bacteria</taxon>
        <taxon>Bacillati</taxon>
        <taxon>Bacillota</taxon>
        <taxon>Bacilli</taxon>
        <taxon>Bacillales</taxon>
        <taxon>Bacillaceae</taxon>
        <taxon>Shouchella</taxon>
    </lineage>
</organism>
<dbReference type="RefSeq" id="WP_095327840.1">
    <property type="nucleotide sequence ID" value="NZ_NPBS01000016.1"/>
</dbReference>
<keyword evidence="1" id="KW-0732">Signal</keyword>
<reference evidence="2 3" key="1">
    <citation type="submission" date="2017-07" db="EMBL/GenBank/DDBJ databases">
        <title>Isolation and whole genome analysis of endospore-forming bacteria from heroin.</title>
        <authorList>
            <person name="Kalinowski J."/>
            <person name="Ahrens B."/>
            <person name="Al-Dilaimi A."/>
            <person name="Winkler A."/>
            <person name="Wibberg D."/>
            <person name="Schleenbecker U."/>
            <person name="Ruckert C."/>
            <person name="Wolfel R."/>
            <person name="Grass G."/>
        </authorList>
    </citation>
    <scope>NUCLEOTIDE SEQUENCE [LARGE SCALE GENOMIC DNA]</scope>
    <source>
        <strain evidence="2 3">7523-2</strain>
    </source>
</reference>
<comment type="caution">
    <text evidence="2">The sequence shown here is derived from an EMBL/GenBank/DDBJ whole genome shotgun (WGS) entry which is preliminary data.</text>
</comment>